<dbReference type="Gene3D" id="3.30.565.10">
    <property type="entry name" value="Histidine kinase-like ATPase, C-terminal domain"/>
    <property type="match status" value="1"/>
</dbReference>
<dbReference type="GO" id="GO:0000155">
    <property type="term" value="F:phosphorelay sensor kinase activity"/>
    <property type="evidence" value="ECO:0007669"/>
    <property type="project" value="InterPro"/>
</dbReference>
<dbReference type="PANTHER" id="PTHR24421:SF10">
    <property type="entry name" value="NITRATE_NITRITE SENSOR PROTEIN NARQ"/>
    <property type="match status" value="1"/>
</dbReference>
<gene>
    <name evidence="11" type="ORF">NS220_07305</name>
</gene>
<proteinExistence type="predicted"/>
<comment type="caution">
    <text evidence="11">The sequence shown here is derived from an EMBL/GenBank/DDBJ whole genome shotgun (WGS) entry which is preliminary data.</text>
</comment>
<name>A0A147EY80_MICTE</name>
<dbReference type="Gene3D" id="1.20.5.1930">
    <property type="match status" value="1"/>
</dbReference>
<organism evidence="11 12">
    <name type="scientific">Microbacterium testaceum</name>
    <name type="common">Aureobacterium testaceum</name>
    <name type="synonym">Brevibacterium testaceum</name>
    <dbReference type="NCBI Taxonomy" id="2033"/>
    <lineage>
        <taxon>Bacteria</taxon>
        <taxon>Bacillati</taxon>
        <taxon>Actinomycetota</taxon>
        <taxon>Actinomycetes</taxon>
        <taxon>Micrococcales</taxon>
        <taxon>Microbacteriaceae</taxon>
        <taxon>Microbacterium</taxon>
    </lineage>
</organism>
<dbReference type="EMBL" id="LDRT01000043">
    <property type="protein sequence ID" value="KTR95013.1"/>
    <property type="molecule type" value="Genomic_DNA"/>
</dbReference>
<dbReference type="CDD" id="cd16917">
    <property type="entry name" value="HATPase_UhpB-NarQ-NarX-like"/>
    <property type="match status" value="1"/>
</dbReference>
<keyword evidence="9" id="KW-0812">Transmembrane</keyword>
<evidence type="ECO:0000313" key="12">
    <source>
        <dbReference type="Proteomes" id="UP000075025"/>
    </source>
</evidence>
<sequence>MVCVQIGVMVASGEIARGDLLAVGSYAGLALFAWHPLSAALMTMAICGTSAVLTGSGGDLLELGVALVFVSATCAPAVIVLHLALLAALSAYLVIAESTLVTNGVYGILACALVALLVGITARLFTAREEFLLAQRARIARAFAEISRLQQDRIADELHDGIAHDLTLLLFHARALPKQPDEQARQVSLTTIEDSASRALRSAQSLLAVMRDAPGRSPSGSEETARVDVPDAAEALAQKLRDAGIRTRVSVTGATALPPGVAEVLVETITEASMNIIKHAPGSTAAAIEVTADTEEITLQVRNNRSRGRVPAESALGGHGLARAKERLARVSGELSAGPTSDGWVLRAVIPVP</sequence>
<dbReference type="GO" id="GO:0016020">
    <property type="term" value="C:membrane"/>
    <property type="evidence" value="ECO:0007669"/>
    <property type="project" value="InterPro"/>
</dbReference>
<keyword evidence="4" id="KW-0808">Transferase</keyword>
<evidence type="ECO:0000256" key="4">
    <source>
        <dbReference type="ARBA" id="ARBA00022679"/>
    </source>
</evidence>
<dbReference type="InterPro" id="IPR011712">
    <property type="entry name" value="Sig_transdc_His_kin_sub3_dim/P"/>
</dbReference>
<evidence type="ECO:0000256" key="9">
    <source>
        <dbReference type="SAM" id="Phobius"/>
    </source>
</evidence>
<keyword evidence="7" id="KW-0067">ATP-binding</keyword>
<dbReference type="GO" id="GO:0005524">
    <property type="term" value="F:ATP binding"/>
    <property type="evidence" value="ECO:0007669"/>
    <property type="project" value="UniProtKB-KW"/>
</dbReference>
<comment type="catalytic activity">
    <reaction evidence="1">
        <text>ATP + protein L-histidine = ADP + protein N-phospho-L-histidine.</text>
        <dbReference type="EC" id="2.7.13.3"/>
    </reaction>
</comment>
<keyword evidence="3" id="KW-0597">Phosphoprotein</keyword>
<dbReference type="Pfam" id="PF07730">
    <property type="entry name" value="HisKA_3"/>
    <property type="match status" value="1"/>
</dbReference>
<dbReference type="InterPro" id="IPR050482">
    <property type="entry name" value="Sensor_HK_TwoCompSys"/>
</dbReference>
<evidence type="ECO:0000256" key="2">
    <source>
        <dbReference type="ARBA" id="ARBA00012438"/>
    </source>
</evidence>
<keyword evidence="8" id="KW-0902">Two-component regulatory system</keyword>
<evidence type="ECO:0000259" key="10">
    <source>
        <dbReference type="Pfam" id="PF07730"/>
    </source>
</evidence>
<dbReference type="GO" id="GO:0046983">
    <property type="term" value="F:protein dimerization activity"/>
    <property type="evidence" value="ECO:0007669"/>
    <property type="project" value="InterPro"/>
</dbReference>
<accession>A0A147EY80</accession>
<protein>
    <recommendedName>
        <fullName evidence="2">histidine kinase</fullName>
        <ecNumber evidence="2">2.7.13.3</ecNumber>
    </recommendedName>
</protein>
<dbReference type="InterPro" id="IPR036890">
    <property type="entry name" value="HATPase_C_sf"/>
</dbReference>
<evidence type="ECO:0000313" key="11">
    <source>
        <dbReference type="EMBL" id="KTR95013.1"/>
    </source>
</evidence>
<evidence type="ECO:0000256" key="7">
    <source>
        <dbReference type="ARBA" id="ARBA00022840"/>
    </source>
</evidence>
<dbReference type="EC" id="2.7.13.3" evidence="2"/>
<evidence type="ECO:0000256" key="5">
    <source>
        <dbReference type="ARBA" id="ARBA00022741"/>
    </source>
</evidence>
<reference evidence="11 12" key="1">
    <citation type="journal article" date="2016" name="Front. Microbiol.">
        <title>Genomic Resource of Rice Seed Associated Bacteria.</title>
        <authorList>
            <person name="Midha S."/>
            <person name="Bansal K."/>
            <person name="Sharma S."/>
            <person name="Kumar N."/>
            <person name="Patil P.P."/>
            <person name="Chaudhry V."/>
            <person name="Patil P.B."/>
        </authorList>
    </citation>
    <scope>NUCLEOTIDE SEQUENCE [LARGE SCALE GENOMIC DNA]</scope>
    <source>
        <strain evidence="11 12">NS220</strain>
    </source>
</reference>
<keyword evidence="5" id="KW-0547">Nucleotide-binding</keyword>
<feature type="transmembrane region" description="Helical" evidence="9">
    <location>
        <begin position="65"/>
        <end position="93"/>
    </location>
</feature>
<dbReference type="AlphaFoldDB" id="A0A147EY80"/>
<dbReference type="Proteomes" id="UP000075025">
    <property type="component" value="Unassembled WGS sequence"/>
</dbReference>
<dbReference type="SUPFAM" id="SSF55874">
    <property type="entry name" value="ATPase domain of HSP90 chaperone/DNA topoisomerase II/histidine kinase"/>
    <property type="match status" value="1"/>
</dbReference>
<keyword evidence="6" id="KW-0418">Kinase</keyword>
<feature type="transmembrane region" description="Helical" evidence="9">
    <location>
        <begin position="105"/>
        <end position="126"/>
    </location>
</feature>
<evidence type="ECO:0000256" key="3">
    <source>
        <dbReference type="ARBA" id="ARBA00022553"/>
    </source>
</evidence>
<keyword evidence="9" id="KW-1133">Transmembrane helix</keyword>
<dbReference type="PANTHER" id="PTHR24421">
    <property type="entry name" value="NITRATE/NITRITE SENSOR PROTEIN NARX-RELATED"/>
    <property type="match status" value="1"/>
</dbReference>
<evidence type="ECO:0000256" key="1">
    <source>
        <dbReference type="ARBA" id="ARBA00000085"/>
    </source>
</evidence>
<evidence type="ECO:0000256" key="6">
    <source>
        <dbReference type="ARBA" id="ARBA00022777"/>
    </source>
</evidence>
<keyword evidence="9" id="KW-0472">Membrane</keyword>
<feature type="domain" description="Signal transduction histidine kinase subgroup 3 dimerisation and phosphoacceptor" evidence="10">
    <location>
        <begin position="152"/>
        <end position="212"/>
    </location>
</feature>
<evidence type="ECO:0000256" key="8">
    <source>
        <dbReference type="ARBA" id="ARBA00023012"/>
    </source>
</evidence>
<feature type="transmembrane region" description="Helical" evidence="9">
    <location>
        <begin position="32"/>
        <end position="53"/>
    </location>
</feature>
<dbReference type="PATRIC" id="fig|2033.6.peg.2458"/>